<dbReference type="AlphaFoldDB" id="A0A8J7UUV1"/>
<accession>A0A8J7UUV1</accession>
<dbReference type="Pfam" id="PF13538">
    <property type="entry name" value="UvrD_C_2"/>
    <property type="match status" value="1"/>
</dbReference>
<dbReference type="Proteomes" id="UP000673975">
    <property type="component" value="Unassembled WGS sequence"/>
</dbReference>
<organism evidence="2 3">
    <name type="scientific">Natronogracilivirga saccharolytica</name>
    <dbReference type="NCBI Taxonomy" id="2812953"/>
    <lineage>
        <taxon>Bacteria</taxon>
        <taxon>Pseudomonadati</taxon>
        <taxon>Balneolota</taxon>
        <taxon>Balneolia</taxon>
        <taxon>Balneolales</taxon>
        <taxon>Cyclonatronaceae</taxon>
        <taxon>Natronogracilivirga</taxon>
    </lineage>
</organism>
<evidence type="ECO:0000259" key="1">
    <source>
        <dbReference type="Pfam" id="PF13538"/>
    </source>
</evidence>
<feature type="domain" description="UvrD-like helicase C-terminal" evidence="1">
    <location>
        <begin position="401"/>
        <end position="446"/>
    </location>
</feature>
<name>A0A8J7UUV1_9BACT</name>
<dbReference type="InterPro" id="IPR027785">
    <property type="entry name" value="UvrD-like_helicase_C"/>
</dbReference>
<comment type="caution">
    <text evidence="2">The sequence shown here is derived from an EMBL/GenBank/DDBJ whole genome shotgun (WGS) entry which is preliminary data.</text>
</comment>
<evidence type="ECO:0000313" key="2">
    <source>
        <dbReference type="EMBL" id="MBP3194001.1"/>
    </source>
</evidence>
<keyword evidence="3" id="KW-1185">Reference proteome</keyword>
<gene>
    <name evidence="2" type="ORF">NATSA_15085</name>
</gene>
<dbReference type="InterPro" id="IPR051055">
    <property type="entry name" value="PIF1_helicase"/>
</dbReference>
<dbReference type="RefSeq" id="WP_210513460.1">
    <property type="nucleotide sequence ID" value="NZ_JAFIDN010000022.1"/>
</dbReference>
<proteinExistence type="predicted"/>
<evidence type="ECO:0000313" key="3">
    <source>
        <dbReference type="Proteomes" id="UP000673975"/>
    </source>
</evidence>
<dbReference type="Gene3D" id="3.40.50.300">
    <property type="entry name" value="P-loop containing nucleotide triphosphate hydrolases"/>
    <property type="match status" value="2"/>
</dbReference>
<dbReference type="SUPFAM" id="SSF52540">
    <property type="entry name" value="P-loop containing nucleoside triphosphate hydrolases"/>
    <property type="match status" value="2"/>
</dbReference>
<dbReference type="CDD" id="cd18809">
    <property type="entry name" value="SF1_C_RecD"/>
    <property type="match status" value="1"/>
</dbReference>
<dbReference type="Pfam" id="PF13604">
    <property type="entry name" value="AAA_30"/>
    <property type="match status" value="1"/>
</dbReference>
<dbReference type="InterPro" id="IPR027417">
    <property type="entry name" value="P-loop_NTPase"/>
</dbReference>
<dbReference type="EMBL" id="JAFIDN010000022">
    <property type="protein sequence ID" value="MBP3194001.1"/>
    <property type="molecule type" value="Genomic_DNA"/>
</dbReference>
<reference evidence="2" key="1">
    <citation type="submission" date="2021-02" db="EMBL/GenBank/DDBJ databases">
        <title>Natronogracilivirga saccharolytica gen. nov. sp. nov. a new anaerobic, haloalkiliphilic carbohydrate-fermenting bacterium from soda lake and proposing of Cyclonatronumiaceae fam. nov. in the phylum Balneolaeota.</title>
        <authorList>
            <person name="Zhilina T.N."/>
            <person name="Sorokin D.Y."/>
            <person name="Zavarzina D.G."/>
            <person name="Toshchakov S.V."/>
            <person name="Kublanov I.V."/>
        </authorList>
    </citation>
    <scope>NUCLEOTIDE SEQUENCE</scope>
    <source>
        <strain evidence="2">Z-1702</strain>
    </source>
</reference>
<sequence length="451" mass="52080">MGSFEKYLPFTPNKEQRRVLTDLFRFVNPDDDRDVMILKGAAGTGKTSILEAINRYINENSMSCKLAAPTGRAANVLHSKVRADVKTVHSMIFIPESLNNGGVKFNLREANNDGHTIYIIDESSMISDSMGITDQYISDEPLLTSLIRYVKMGNENNKIIFVGDPYQLPPVVSDHERSFSPALEVEYLRNRFKMTPGENQLTQVMRQSDNSPVLNLATEIRDEIEKGNNMYCRYPDRINGWWHIRDSYLENFDINKLDRVTVICHTNKDVNWWNKTLRDEMFPDSGNLLCKGELITIHKNTWTENGLIYNGDVGVVKKFNPIPRKCANLHFSECEIEFTKRDESFSIEKLVCWESILSPNGNLYTEQETQLFASAMKSNPKFRESKNVMDDEYLNAFRLRYGYASTCHKAQGGEWDTVFIHPYLQAIKRDRAKWMYTACTRARNEVFSWSN</sequence>
<dbReference type="PANTHER" id="PTHR47642">
    <property type="entry name" value="ATP-DEPENDENT DNA HELICASE"/>
    <property type="match status" value="1"/>
</dbReference>
<protein>
    <submittedName>
        <fullName evidence="2">AAA family ATPase</fullName>
    </submittedName>
</protein>